<comment type="caution">
    <text evidence="5">Lacks conserved residue(s) required for the propagation of feature annotation.</text>
</comment>
<dbReference type="Gene3D" id="3.40.850.10">
    <property type="entry name" value="Kinesin motor domain"/>
    <property type="match status" value="1"/>
</dbReference>
<dbReference type="GO" id="GO:0007018">
    <property type="term" value="P:microtubule-based movement"/>
    <property type="evidence" value="ECO:0007669"/>
    <property type="project" value="InterPro"/>
</dbReference>
<dbReference type="PROSITE" id="PS00411">
    <property type="entry name" value="KINESIN_MOTOR_1"/>
    <property type="match status" value="1"/>
</dbReference>
<dbReference type="PANTHER" id="PTHR47969:SF9">
    <property type="entry name" value="KINESIN-LIKE PROTEIN"/>
    <property type="match status" value="1"/>
</dbReference>
<dbReference type="PRINTS" id="PR00380">
    <property type="entry name" value="KINESINHEAVY"/>
</dbReference>
<dbReference type="InterPro" id="IPR019821">
    <property type="entry name" value="Kinesin_motor_CS"/>
</dbReference>
<comment type="caution">
    <text evidence="7">The sequence shown here is derived from an EMBL/GenBank/DDBJ whole genome shotgun (WGS) entry which is preliminary data.</text>
</comment>
<evidence type="ECO:0000259" key="6">
    <source>
        <dbReference type="PROSITE" id="PS50067"/>
    </source>
</evidence>
<keyword evidence="2" id="KW-0547">Nucleotide-binding</keyword>
<keyword evidence="1" id="KW-0493">Microtubule</keyword>
<dbReference type="Pfam" id="PF00225">
    <property type="entry name" value="Kinesin"/>
    <property type="match status" value="1"/>
</dbReference>
<dbReference type="GO" id="GO:0007052">
    <property type="term" value="P:mitotic spindle organization"/>
    <property type="evidence" value="ECO:0007669"/>
    <property type="project" value="TreeGrafter"/>
</dbReference>
<accession>A0A9D5BX01</accession>
<dbReference type="GO" id="GO:0005874">
    <property type="term" value="C:microtubule"/>
    <property type="evidence" value="ECO:0007669"/>
    <property type="project" value="UniProtKB-KW"/>
</dbReference>
<dbReference type="InterPro" id="IPR027640">
    <property type="entry name" value="Kinesin-like_fam"/>
</dbReference>
<dbReference type="OrthoDB" id="3176171at2759"/>
<evidence type="ECO:0000313" key="7">
    <source>
        <dbReference type="EMBL" id="KAJ0962096.1"/>
    </source>
</evidence>
<evidence type="ECO:0000256" key="4">
    <source>
        <dbReference type="ARBA" id="ARBA00023175"/>
    </source>
</evidence>
<dbReference type="InterPro" id="IPR027417">
    <property type="entry name" value="P-loop_NTPase"/>
</dbReference>
<reference evidence="7" key="2">
    <citation type="journal article" date="2022" name="Hortic Res">
        <title>The genome of Dioscorea zingiberensis sheds light on the biosynthesis, origin and evolution of the medicinally important diosgenin saponins.</title>
        <authorList>
            <person name="Li Y."/>
            <person name="Tan C."/>
            <person name="Li Z."/>
            <person name="Guo J."/>
            <person name="Li S."/>
            <person name="Chen X."/>
            <person name="Wang C."/>
            <person name="Dai X."/>
            <person name="Yang H."/>
            <person name="Song W."/>
            <person name="Hou L."/>
            <person name="Xu J."/>
            <person name="Tong Z."/>
            <person name="Xu A."/>
            <person name="Yuan X."/>
            <person name="Wang W."/>
            <person name="Yang Q."/>
            <person name="Chen L."/>
            <person name="Sun Z."/>
            <person name="Wang K."/>
            <person name="Pan B."/>
            <person name="Chen J."/>
            <person name="Bao Y."/>
            <person name="Liu F."/>
            <person name="Qi X."/>
            <person name="Gang D.R."/>
            <person name="Wen J."/>
            <person name="Li J."/>
        </authorList>
    </citation>
    <scope>NUCLEOTIDE SEQUENCE</scope>
    <source>
        <strain evidence="7">Dzin_1.0</strain>
    </source>
</reference>
<keyword evidence="4" id="KW-0505">Motor protein</keyword>
<dbReference type="GO" id="GO:0005524">
    <property type="term" value="F:ATP binding"/>
    <property type="evidence" value="ECO:0007669"/>
    <property type="project" value="UniProtKB-KW"/>
</dbReference>
<evidence type="ECO:0000313" key="8">
    <source>
        <dbReference type="Proteomes" id="UP001085076"/>
    </source>
</evidence>
<evidence type="ECO:0000256" key="1">
    <source>
        <dbReference type="ARBA" id="ARBA00022701"/>
    </source>
</evidence>
<dbReference type="InterPro" id="IPR036961">
    <property type="entry name" value="Kinesin_motor_dom_sf"/>
</dbReference>
<name>A0A9D5BX01_9LILI</name>
<keyword evidence="8" id="KW-1185">Reference proteome</keyword>
<dbReference type="Proteomes" id="UP001085076">
    <property type="component" value="Miscellaneous, Linkage group lg10"/>
</dbReference>
<dbReference type="PROSITE" id="PS50067">
    <property type="entry name" value="KINESIN_MOTOR_2"/>
    <property type="match status" value="1"/>
</dbReference>
<proteinExistence type="inferred from homology"/>
<evidence type="ECO:0000256" key="5">
    <source>
        <dbReference type="PROSITE-ProRule" id="PRU00283"/>
    </source>
</evidence>
<comment type="similarity">
    <text evidence="5">Belongs to the TRAFAC class myosin-kinesin ATPase superfamily. Kinesin family.</text>
</comment>
<dbReference type="EMBL" id="JAGGNH010000010">
    <property type="protein sequence ID" value="KAJ0962096.1"/>
    <property type="molecule type" value="Genomic_DNA"/>
</dbReference>
<gene>
    <name evidence="7" type="ORF">J5N97_029924</name>
</gene>
<dbReference type="GO" id="GO:0003777">
    <property type="term" value="F:microtubule motor activity"/>
    <property type="evidence" value="ECO:0007669"/>
    <property type="project" value="InterPro"/>
</dbReference>
<dbReference type="GO" id="GO:0051231">
    <property type="term" value="P:spindle elongation"/>
    <property type="evidence" value="ECO:0007669"/>
    <property type="project" value="TreeGrafter"/>
</dbReference>
<organism evidence="7 8">
    <name type="scientific">Dioscorea zingiberensis</name>
    <dbReference type="NCBI Taxonomy" id="325984"/>
    <lineage>
        <taxon>Eukaryota</taxon>
        <taxon>Viridiplantae</taxon>
        <taxon>Streptophyta</taxon>
        <taxon>Embryophyta</taxon>
        <taxon>Tracheophyta</taxon>
        <taxon>Spermatophyta</taxon>
        <taxon>Magnoliopsida</taxon>
        <taxon>Liliopsida</taxon>
        <taxon>Dioscoreales</taxon>
        <taxon>Dioscoreaceae</taxon>
        <taxon>Dioscorea</taxon>
    </lineage>
</organism>
<sequence length="174" mass="19237">MQGTEEEPGLIPLAMPTILSLCRGSEGLVEISYYEVYMDRCYDLLEPKTNEILPMDDKEGRVQLKGRSWVPVHSMDEFTEVFSTGIQRRKVAHTCLNDVSSRSHGVLAIVVSNGAVRGKLNLIDLAGNEDNKRTGNEGIRRMERVKINQSLLALSNVIPCKQADPGVAGLPGWN</sequence>
<protein>
    <recommendedName>
        <fullName evidence="6">Kinesin motor domain-containing protein</fullName>
    </recommendedName>
</protein>
<dbReference type="InterPro" id="IPR001752">
    <property type="entry name" value="Kinesin_motor_dom"/>
</dbReference>
<dbReference type="PANTHER" id="PTHR47969">
    <property type="entry name" value="CHROMOSOME-ASSOCIATED KINESIN KIF4A-RELATED"/>
    <property type="match status" value="1"/>
</dbReference>
<dbReference type="SMART" id="SM00129">
    <property type="entry name" value="KISc"/>
    <property type="match status" value="1"/>
</dbReference>
<evidence type="ECO:0000256" key="3">
    <source>
        <dbReference type="ARBA" id="ARBA00022840"/>
    </source>
</evidence>
<dbReference type="SUPFAM" id="SSF52540">
    <property type="entry name" value="P-loop containing nucleoside triphosphate hydrolases"/>
    <property type="match status" value="1"/>
</dbReference>
<dbReference type="GO" id="GO:0008017">
    <property type="term" value="F:microtubule binding"/>
    <property type="evidence" value="ECO:0007669"/>
    <property type="project" value="InterPro"/>
</dbReference>
<reference evidence="7" key="1">
    <citation type="submission" date="2021-03" db="EMBL/GenBank/DDBJ databases">
        <authorList>
            <person name="Li Z."/>
            <person name="Yang C."/>
        </authorList>
    </citation>
    <scope>NUCLEOTIDE SEQUENCE</scope>
    <source>
        <strain evidence="7">Dzin_1.0</strain>
        <tissue evidence="7">Leaf</tissue>
    </source>
</reference>
<keyword evidence="3" id="KW-0067">ATP-binding</keyword>
<evidence type="ECO:0000256" key="2">
    <source>
        <dbReference type="ARBA" id="ARBA00022741"/>
    </source>
</evidence>
<dbReference type="GO" id="GO:0005875">
    <property type="term" value="C:microtubule associated complex"/>
    <property type="evidence" value="ECO:0007669"/>
    <property type="project" value="TreeGrafter"/>
</dbReference>
<feature type="domain" description="Kinesin motor" evidence="6">
    <location>
        <begin position="1"/>
        <end position="174"/>
    </location>
</feature>
<dbReference type="AlphaFoldDB" id="A0A9D5BX01"/>